<reference evidence="1" key="2">
    <citation type="submission" date="2022-08" db="UniProtKB">
        <authorList>
            <consortium name="EnsemblMetazoa"/>
        </authorList>
    </citation>
    <scope>IDENTIFICATION</scope>
    <source>
        <strain evidence="1">STECLA/ALBI9_A</strain>
    </source>
</reference>
<dbReference type="EnsemblMetazoa" id="AALB015003-RA">
    <property type="protein sequence ID" value="AALB015003-PA"/>
    <property type="gene ID" value="AALB015003"/>
</dbReference>
<dbReference type="VEuPathDB" id="VectorBase:AALB015003"/>
<accession>A0A182FZI8</accession>
<dbReference type="AlphaFoldDB" id="A0A182FZI8"/>
<sequence>METMTHEAKCYNQLQALKVFQVHLLWKLRAADLREQPFLMALHEEMLRDTFAEAWRLLPQVEALPAHQNDRKEFYQNYIDGLELLEALKQEMQSQDTDEKDQAVQNQGKTVKATVAPMSKAATDSVPNRRKTRDSLIQERLDIFAQLSKIPSLNRNQTHKPQILMGMIKTLESVKSSGLSFLTDELLVSLALSKLDSDTLASVLDSLTSTNFPTWIEFLQALSGVATCMDKMNQIKRSQINEDDHW</sequence>
<evidence type="ECO:0000313" key="2">
    <source>
        <dbReference type="Proteomes" id="UP000069272"/>
    </source>
</evidence>
<dbReference type="Proteomes" id="UP000069272">
    <property type="component" value="Chromosome 3R"/>
</dbReference>
<reference evidence="1 2" key="1">
    <citation type="journal article" date="2017" name="G3 (Bethesda)">
        <title>The Physical Genome Mapping of Anopheles albimanus Corrected Scaffold Misassemblies and Identified Interarm Rearrangements in Genus Anopheles.</title>
        <authorList>
            <person name="Artemov G.N."/>
            <person name="Peery A.N."/>
            <person name="Jiang X."/>
            <person name="Tu Z."/>
            <person name="Stegniy V.N."/>
            <person name="Sharakhova M.V."/>
            <person name="Sharakhov I.V."/>
        </authorList>
    </citation>
    <scope>NUCLEOTIDE SEQUENCE [LARGE SCALE GENOMIC DNA]</scope>
    <source>
        <strain evidence="1 2">ALBI9_A</strain>
    </source>
</reference>
<organism evidence="1 2">
    <name type="scientific">Anopheles albimanus</name>
    <name type="common">New world malaria mosquito</name>
    <dbReference type="NCBI Taxonomy" id="7167"/>
    <lineage>
        <taxon>Eukaryota</taxon>
        <taxon>Metazoa</taxon>
        <taxon>Ecdysozoa</taxon>
        <taxon>Arthropoda</taxon>
        <taxon>Hexapoda</taxon>
        <taxon>Insecta</taxon>
        <taxon>Pterygota</taxon>
        <taxon>Neoptera</taxon>
        <taxon>Endopterygota</taxon>
        <taxon>Diptera</taxon>
        <taxon>Nematocera</taxon>
        <taxon>Culicoidea</taxon>
        <taxon>Culicidae</taxon>
        <taxon>Anophelinae</taxon>
        <taxon>Anopheles</taxon>
    </lineage>
</organism>
<keyword evidence="2" id="KW-1185">Reference proteome</keyword>
<name>A0A182FZI8_ANOAL</name>
<protein>
    <submittedName>
        <fullName evidence="1">Uncharacterized protein</fullName>
    </submittedName>
</protein>
<proteinExistence type="predicted"/>
<evidence type="ECO:0000313" key="1">
    <source>
        <dbReference type="EnsemblMetazoa" id="AALB015003-PA"/>
    </source>
</evidence>